<dbReference type="InterPro" id="IPR023214">
    <property type="entry name" value="HAD_sf"/>
</dbReference>
<dbReference type="SFLD" id="SFLDG01140">
    <property type="entry name" value="C2.B:_Phosphomannomutase_and_P"/>
    <property type="match status" value="1"/>
</dbReference>
<dbReference type="NCBIfam" id="TIGR00099">
    <property type="entry name" value="Cof-subfamily"/>
    <property type="match status" value="1"/>
</dbReference>
<dbReference type="GO" id="GO:0016791">
    <property type="term" value="F:phosphatase activity"/>
    <property type="evidence" value="ECO:0007669"/>
    <property type="project" value="TreeGrafter"/>
</dbReference>
<dbReference type="Pfam" id="PF08282">
    <property type="entry name" value="Hydrolase_3"/>
    <property type="match status" value="1"/>
</dbReference>
<dbReference type="GO" id="GO:0005829">
    <property type="term" value="C:cytosol"/>
    <property type="evidence" value="ECO:0007669"/>
    <property type="project" value="TreeGrafter"/>
</dbReference>
<proteinExistence type="predicted"/>
<dbReference type="Proteomes" id="UP000595038">
    <property type="component" value="Chromosome"/>
</dbReference>
<dbReference type="PANTHER" id="PTHR10000">
    <property type="entry name" value="PHOSPHOSERINE PHOSPHATASE"/>
    <property type="match status" value="1"/>
</dbReference>
<dbReference type="GO" id="GO:0016853">
    <property type="term" value="F:isomerase activity"/>
    <property type="evidence" value="ECO:0007669"/>
    <property type="project" value="UniProtKB-KW"/>
</dbReference>
<dbReference type="NCBIfam" id="TIGR01484">
    <property type="entry name" value="HAD-SF-IIB"/>
    <property type="match status" value="1"/>
</dbReference>
<accession>A0A1Y0YH84</accession>
<evidence type="ECO:0000313" key="1">
    <source>
        <dbReference type="EMBL" id="QPR71755.1"/>
    </source>
</evidence>
<organism evidence="2 3">
    <name type="scientific">Bacillus licheniformis</name>
    <dbReference type="NCBI Taxonomy" id="1402"/>
    <lineage>
        <taxon>Bacteria</taxon>
        <taxon>Bacillati</taxon>
        <taxon>Bacillota</taxon>
        <taxon>Bacilli</taxon>
        <taxon>Bacillales</taxon>
        <taxon>Bacillaceae</taxon>
        <taxon>Bacillus</taxon>
    </lineage>
</organism>
<dbReference type="SFLD" id="SFLDS00003">
    <property type="entry name" value="Haloacid_Dehalogenase"/>
    <property type="match status" value="1"/>
</dbReference>
<dbReference type="Proteomes" id="UP000435910">
    <property type="component" value="Unassembled WGS sequence"/>
</dbReference>
<dbReference type="Gene3D" id="3.30.1240.10">
    <property type="match status" value="1"/>
</dbReference>
<reference evidence="2 3" key="1">
    <citation type="submission" date="2019-06" db="EMBL/GenBank/DDBJ databases">
        <title>Genome sequence analysis of &gt;100 Bacillus licheniformis strains suggests intrinsic resistance to this species.</title>
        <authorList>
            <person name="Wels M."/>
            <person name="Siezen R.J."/>
            <person name="Johansen E."/>
            <person name="Stuer-Lauridsen B."/>
            <person name="Bjerre K."/>
            <person name="Nielsen B.K.K."/>
        </authorList>
    </citation>
    <scope>NUCLEOTIDE SEQUENCE [LARGE SCALE GENOMIC DNA]</scope>
    <source>
        <strain evidence="2 3">BAC-16736</strain>
    </source>
</reference>
<dbReference type="SFLD" id="SFLDG01144">
    <property type="entry name" value="C2.B.4:_PGP_Like"/>
    <property type="match status" value="1"/>
</dbReference>
<name>A0A1Y0YH84_BACLI</name>
<dbReference type="SUPFAM" id="SSF56784">
    <property type="entry name" value="HAD-like"/>
    <property type="match status" value="1"/>
</dbReference>
<dbReference type="InterPro" id="IPR000150">
    <property type="entry name" value="Cof"/>
</dbReference>
<dbReference type="PROSITE" id="PS01229">
    <property type="entry name" value="COF_2"/>
    <property type="match status" value="1"/>
</dbReference>
<keyword evidence="1" id="KW-0378">Hydrolase</keyword>
<evidence type="ECO:0000313" key="3">
    <source>
        <dbReference type="Proteomes" id="UP000435910"/>
    </source>
</evidence>
<dbReference type="EMBL" id="CP065647">
    <property type="protein sequence ID" value="QPR71755.1"/>
    <property type="molecule type" value="Genomic_DNA"/>
</dbReference>
<dbReference type="EMBL" id="NILC01000030">
    <property type="protein sequence ID" value="TWL22195.1"/>
    <property type="molecule type" value="Genomic_DNA"/>
</dbReference>
<dbReference type="GO" id="GO:0000287">
    <property type="term" value="F:magnesium ion binding"/>
    <property type="evidence" value="ECO:0007669"/>
    <property type="project" value="TreeGrafter"/>
</dbReference>
<dbReference type="InterPro" id="IPR036412">
    <property type="entry name" value="HAD-like_sf"/>
</dbReference>
<sequence length="258" mass="28812">MDKKLIFFDIDGTIYDHDKRIPATAKQAVSDLKAHGHHVFIASGRAPFMVRPVLEELGIDSFVSYNGQYVVFEGEVIYKNPIAEQSLEALLAHSDSCGHPLVFMGEEGMRSTTAAHPFVDEGIGSLKVNPPEEDRTYFKGRDIFQVLLFCTQDEEERYSRFKEFDLVRWHERSTDVLPSGGSKAEGIKKVIEKLPFDREDTYAFGDGLNDLQMIEFAGTGVAMGNAVPELKKIADFITKPVDEDGIQYAVEALGLLKS</sequence>
<evidence type="ECO:0000313" key="2">
    <source>
        <dbReference type="EMBL" id="TWL22195.1"/>
    </source>
</evidence>
<keyword evidence="2" id="KW-0413">Isomerase</keyword>
<gene>
    <name evidence="2" type="ORF">CHCC16736_0658</name>
    <name evidence="1" type="ORF">I6G80_18300</name>
</gene>
<dbReference type="AlphaFoldDB" id="A0A1Y0YH84"/>
<dbReference type="PANTHER" id="PTHR10000:SF25">
    <property type="entry name" value="PHOSPHATASE YKRA-RELATED"/>
    <property type="match status" value="1"/>
</dbReference>
<dbReference type="RefSeq" id="WP_003181395.1">
    <property type="nucleotide sequence ID" value="NZ_BEXU01000005.1"/>
</dbReference>
<reference evidence="1 4" key="2">
    <citation type="submission" date="2020-12" db="EMBL/GenBank/DDBJ databases">
        <title>FDA dAtabase for Regulatory Grade micrObial Sequences (FDA-ARGOS): Supporting development and validation of Infectious Disease Dx tests.</title>
        <authorList>
            <person name="Nelson B."/>
            <person name="Plummer A."/>
            <person name="Tallon L."/>
            <person name="Sadzewicz L."/>
            <person name="Zhao X."/>
            <person name="Boylan J."/>
            <person name="Ott S."/>
            <person name="Bowen H."/>
            <person name="Vavikolanu K."/>
            <person name="Mehta A."/>
            <person name="Aluvathingal J."/>
            <person name="Nadendla S."/>
            <person name="Myers T."/>
            <person name="Yan Y."/>
            <person name="Sichtig H."/>
        </authorList>
    </citation>
    <scope>NUCLEOTIDE SEQUENCE [LARGE SCALE GENOMIC DNA]</scope>
    <source>
        <strain evidence="1 4">FDAARGOS_923</strain>
    </source>
</reference>
<evidence type="ECO:0000313" key="4">
    <source>
        <dbReference type="Proteomes" id="UP000595038"/>
    </source>
</evidence>
<dbReference type="CDD" id="cd07517">
    <property type="entry name" value="HAD_HPP"/>
    <property type="match status" value="1"/>
</dbReference>
<protein>
    <submittedName>
        <fullName evidence="1">Cof-type HAD-IIB family hydrolase</fullName>
    </submittedName>
    <submittedName>
        <fullName evidence="2">Putative bifunctional phosphatase/peptidyl-prolyl cis-trans isomerase</fullName>
    </submittedName>
</protein>
<dbReference type="InterPro" id="IPR006379">
    <property type="entry name" value="HAD-SF_hydro_IIB"/>
</dbReference>
<dbReference type="Gene3D" id="3.40.50.1000">
    <property type="entry name" value="HAD superfamily/HAD-like"/>
    <property type="match status" value="1"/>
</dbReference>